<dbReference type="AlphaFoldDB" id="A0A3M8SP67"/>
<accession>A0A3M8SP67</accession>
<comment type="caution">
    <text evidence="2">The sequence shown here is derived from an EMBL/GenBank/DDBJ whole genome shotgun (WGS) entry which is preliminary data.</text>
</comment>
<reference evidence="2 3" key="1">
    <citation type="submission" date="2018-11" db="EMBL/GenBank/DDBJ databases">
        <title>Lysobacter cryohumiis sp. nov., isolated from soil in the Tianshan Mountains, Xinjiang, China.</title>
        <authorList>
            <person name="Luo Y."/>
            <person name="Sheng H."/>
        </authorList>
    </citation>
    <scope>NUCLEOTIDE SEQUENCE [LARGE SCALE GENOMIC DNA]</scope>
    <source>
        <strain evidence="2 3">ZS60</strain>
    </source>
</reference>
<gene>
    <name evidence="2" type="ORF">EER27_11315</name>
</gene>
<name>A0A3M8SP67_9GAMM</name>
<evidence type="ECO:0000313" key="3">
    <source>
        <dbReference type="Proteomes" id="UP000267049"/>
    </source>
</evidence>
<feature type="transmembrane region" description="Helical" evidence="1">
    <location>
        <begin position="38"/>
        <end position="57"/>
    </location>
</feature>
<evidence type="ECO:0000256" key="1">
    <source>
        <dbReference type="SAM" id="Phobius"/>
    </source>
</evidence>
<keyword evidence="3" id="KW-1185">Reference proteome</keyword>
<dbReference type="EMBL" id="RIBS01000005">
    <property type="protein sequence ID" value="RNF83101.1"/>
    <property type="molecule type" value="Genomic_DNA"/>
</dbReference>
<keyword evidence="1" id="KW-1133">Transmembrane helix</keyword>
<organism evidence="2 3">
    <name type="scientific">Montanilutibacter psychrotolerans</name>
    <dbReference type="NCBI Taxonomy" id="1327343"/>
    <lineage>
        <taxon>Bacteria</taxon>
        <taxon>Pseudomonadati</taxon>
        <taxon>Pseudomonadota</taxon>
        <taxon>Gammaproteobacteria</taxon>
        <taxon>Lysobacterales</taxon>
        <taxon>Lysobacteraceae</taxon>
        <taxon>Montanilutibacter</taxon>
    </lineage>
</organism>
<keyword evidence="1" id="KW-0812">Transmembrane</keyword>
<protein>
    <submittedName>
        <fullName evidence="2">Uncharacterized protein</fullName>
    </submittedName>
</protein>
<keyword evidence="1" id="KW-0472">Membrane</keyword>
<sequence length="206" mass="21862">MLQRAAVLQRAADCLVTGVAASLAPNATFNQPGVRMRLPILMLALIAGVSLPAIAAINPAEFQRRAPDQVRLRETARIVQDTRVGAAVLRRVTVVGEIVDEKHPAASRVGQSIVIDYRFDVTERQRAAKAYADAHGNRPGPQFMHEPDPPTLDAEGAFWANLAPADGDAGAAMRHAGAVESPGDTSYGGAVYVPVSGQYSFTPPND</sequence>
<evidence type="ECO:0000313" key="2">
    <source>
        <dbReference type="EMBL" id="RNF83101.1"/>
    </source>
</evidence>
<proteinExistence type="predicted"/>
<dbReference type="Proteomes" id="UP000267049">
    <property type="component" value="Unassembled WGS sequence"/>
</dbReference>